<feature type="domain" description="Fibrobacter succinogenes major paralogous" evidence="3">
    <location>
        <begin position="34"/>
        <end position="217"/>
    </location>
</feature>
<keyword evidence="1 2" id="KW-0732">Signal</keyword>
<dbReference type="Pfam" id="PF09603">
    <property type="entry name" value="Fib_succ_major"/>
    <property type="match status" value="1"/>
</dbReference>
<feature type="domain" description="Secretion system C-terminal sorting" evidence="4">
    <location>
        <begin position="233"/>
        <end position="302"/>
    </location>
</feature>
<evidence type="ECO:0000313" key="6">
    <source>
        <dbReference type="Proteomes" id="UP000535020"/>
    </source>
</evidence>
<evidence type="ECO:0000256" key="2">
    <source>
        <dbReference type="SAM" id="SignalP"/>
    </source>
</evidence>
<protein>
    <submittedName>
        <fullName evidence="5">T9SS type A sorting domain-containing protein</fullName>
    </submittedName>
</protein>
<gene>
    <name evidence="5" type="ORF">HZF10_11040</name>
</gene>
<name>A0A7Y8Y2L8_9FLAO</name>
<feature type="signal peptide" evidence="2">
    <location>
        <begin position="1"/>
        <end position="16"/>
    </location>
</feature>
<dbReference type="NCBIfam" id="TIGR02145">
    <property type="entry name" value="Fib_succ_major"/>
    <property type="match status" value="1"/>
</dbReference>
<comment type="caution">
    <text evidence="5">The sequence shown here is derived from an EMBL/GenBank/DDBJ whole genome shotgun (WGS) entry which is preliminary data.</text>
</comment>
<keyword evidence="6" id="KW-1185">Reference proteome</keyword>
<evidence type="ECO:0000313" key="5">
    <source>
        <dbReference type="EMBL" id="NYA71459.1"/>
    </source>
</evidence>
<accession>A0A7Y8Y2L8</accession>
<proteinExistence type="predicted"/>
<reference evidence="5 6" key="1">
    <citation type="submission" date="2020-07" db="EMBL/GenBank/DDBJ databases">
        <authorList>
            <person name="Sun Q."/>
        </authorList>
    </citation>
    <scope>NUCLEOTIDE SEQUENCE [LARGE SCALE GENOMIC DNA]</scope>
    <source>
        <strain evidence="5 6">MAH-1</strain>
    </source>
</reference>
<evidence type="ECO:0000256" key="1">
    <source>
        <dbReference type="ARBA" id="ARBA00022729"/>
    </source>
</evidence>
<organism evidence="5 6">
    <name type="scientific">Flavobacterium agri</name>
    <dbReference type="NCBI Taxonomy" id="2743471"/>
    <lineage>
        <taxon>Bacteria</taxon>
        <taxon>Pseudomonadati</taxon>
        <taxon>Bacteroidota</taxon>
        <taxon>Flavobacteriia</taxon>
        <taxon>Flavobacteriales</taxon>
        <taxon>Flavobacteriaceae</taxon>
        <taxon>Flavobacterium</taxon>
    </lineage>
</organism>
<dbReference type="InterPro" id="IPR011871">
    <property type="entry name" value="Fib_succ_major"/>
</dbReference>
<dbReference type="AlphaFoldDB" id="A0A7Y8Y2L8"/>
<feature type="chain" id="PRO_5030580778" evidence="2">
    <location>
        <begin position="17"/>
        <end position="304"/>
    </location>
</feature>
<dbReference type="Proteomes" id="UP000535020">
    <property type="component" value="Unassembled WGS sequence"/>
</dbReference>
<sequence>MLKLYPFLLFVSIALAQTPGVGVVDIDGNTYASVIIGNQEWAVGNLNVTKYNNGDIIPERTTANNWHDSPNGAWSNYLNDPSNGTIYGKIYDWDSVTDPRGLAPEGWHIPTKAEWDELIAFVGGPATAGIALKSTTLWNTPNVGATNSSGFSAIPNGIRYYDGNFSLPAYFGSSNAFWTTTEFTPGAVYSFSMSSATTAVNNGYYPATAGYAIRFLKDSGLKTGESSPIRFRLYPNPTHGQLHCESQKGQYTIELFTVFGQSVLKQIVSDGKAISLSGFSKGMYIAKITDVEGKFVGSHKIILE</sequence>
<dbReference type="NCBIfam" id="TIGR04183">
    <property type="entry name" value="Por_Secre_tail"/>
    <property type="match status" value="1"/>
</dbReference>
<dbReference type="Pfam" id="PF18962">
    <property type="entry name" value="Por_Secre_tail"/>
    <property type="match status" value="1"/>
</dbReference>
<dbReference type="InterPro" id="IPR026444">
    <property type="entry name" value="Secre_tail"/>
</dbReference>
<evidence type="ECO:0000259" key="3">
    <source>
        <dbReference type="Pfam" id="PF09603"/>
    </source>
</evidence>
<dbReference type="EMBL" id="JACBJI010000004">
    <property type="protein sequence ID" value="NYA71459.1"/>
    <property type="molecule type" value="Genomic_DNA"/>
</dbReference>
<evidence type="ECO:0000259" key="4">
    <source>
        <dbReference type="Pfam" id="PF18962"/>
    </source>
</evidence>
<dbReference type="RefSeq" id="WP_176006264.1">
    <property type="nucleotide sequence ID" value="NZ_JABWMI010000011.1"/>
</dbReference>